<sequence length="416" mass="45147">MFNSWGLVNACGTYASFYMQTLLPKTDVLLFNLVGSTQSALVLLLSAPVGRFLDANHSFHLILIGSIFVVVGSFVLSTVNGAAKYGQGTYILVWLCQGFITGLGMACFFVTSSQVVATWFKRKRGLAIGIVASGASIAGLVYPMMNRMLTEKVGFNNAQRYVSTVTACTCLMALFAARPSPDHPWRIDVRWSKFRTYFDPTAYGNASYNWFTVGVCWLFFGFYVVFFNLEEWAVATGVGSRGVATPTTKTLSGALQTYLLLSIMNVCSTFGRLGSAYLGDKFGALRVHACVTFIAAMLILTCWTTAKTVSAAMGFVVVFGIFSGAVIGLPPASVAHILGPDHINKLGQWTGILYSSSAIFALTGPVIAGHLITAYNRNFLTVQLWSGFCLLFSSGCMAMSILKLKTSHQYMDEVDK</sequence>
<feature type="transmembrane region" description="Helical" evidence="3">
    <location>
        <begin position="28"/>
        <end position="47"/>
    </location>
</feature>
<dbReference type="InterPro" id="IPR036259">
    <property type="entry name" value="MFS_trans_sf"/>
</dbReference>
<feature type="transmembrane region" description="Helical" evidence="3">
    <location>
        <begin position="208"/>
        <end position="229"/>
    </location>
</feature>
<feature type="transmembrane region" description="Helical" evidence="3">
    <location>
        <begin position="351"/>
        <end position="372"/>
    </location>
</feature>
<keyword evidence="5" id="KW-1185">Reference proteome</keyword>
<keyword evidence="3" id="KW-1133">Transmembrane helix</keyword>
<evidence type="ECO:0000313" key="5">
    <source>
        <dbReference type="Proteomes" id="UP000799421"/>
    </source>
</evidence>
<feature type="transmembrane region" description="Helical" evidence="3">
    <location>
        <begin position="285"/>
        <end position="306"/>
    </location>
</feature>
<dbReference type="OrthoDB" id="6509908at2759"/>
<feature type="transmembrane region" description="Helical" evidence="3">
    <location>
        <begin position="59"/>
        <end position="79"/>
    </location>
</feature>
<keyword evidence="3" id="KW-0812">Transmembrane</keyword>
<feature type="transmembrane region" description="Helical" evidence="3">
    <location>
        <begin position="125"/>
        <end position="145"/>
    </location>
</feature>
<dbReference type="EMBL" id="MU005961">
    <property type="protein sequence ID" value="KAF2863396.1"/>
    <property type="molecule type" value="Genomic_DNA"/>
</dbReference>
<organism evidence="4 5">
    <name type="scientific">Piedraia hortae CBS 480.64</name>
    <dbReference type="NCBI Taxonomy" id="1314780"/>
    <lineage>
        <taxon>Eukaryota</taxon>
        <taxon>Fungi</taxon>
        <taxon>Dikarya</taxon>
        <taxon>Ascomycota</taxon>
        <taxon>Pezizomycotina</taxon>
        <taxon>Dothideomycetes</taxon>
        <taxon>Dothideomycetidae</taxon>
        <taxon>Capnodiales</taxon>
        <taxon>Piedraiaceae</taxon>
        <taxon>Piedraia</taxon>
    </lineage>
</organism>
<feature type="transmembrane region" description="Helical" evidence="3">
    <location>
        <begin position="157"/>
        <end position="177"/>
    </location>
</feature>
<dbReference type="SUPFAM" id="SSF103473">
    <property type="entry name" value="MFS general substrate transporter"/>
    <property type="match status" value="1"/>
</dbReference>
<evidence type="ECO:0000256" key="3">
    <source>
        <dbReference type="SAM" id="Phobius"/>
    </source>
</evidence>
<dbReference type="PANTHER" id="PTHR11360:SF234">
    <property type="entry name" value="MFS-TYPE TRANSPORTER DBAD-RELATED"/>
    <property type="match status" value="1"/>
</dbReference>
<evidence type="ECO:0000256" key="2">
    <source>
        <dbReference type="ARBA" id="ARBA00006727"/>
    </source>
</evidence>
<evidence type="ECO:0000256" key="1">
    <source>
        <dbReference type="ARBA" id="ARBA00004141"/>
    </source>
</evidence>
<dbReference type="Proteomes" id="UP000799421">
    <property type="component" value="Unassembled WGS sequence"/>
</dbReference>
<proteinExistence type="inferred from homology"/>
<dbReference type="Gene3D" id="1.20.1250.20">
    <property type="entry name" value="MFS general substrate transporter like domains"/>
    <property type="match status" value="2"/>
</dbReference>
<feature type="transmembrane region" description="Helical" evidence="3">
    <location>
        <begin position="312"/>
        <end position="339"/>
    </location>
</feature>
<comment type="subcellular location">
    <subcellularLocation>
        <location evidence="1">Membrane</location>
        <topology evidence="1">Multi-pass membrane protein</topology>
    </subcellularLocation>
</comment>
<feature type="transmembrane region" description="Helical" evidence="3">
    <location>
        <begin position="384"/>
        <end position="402"/>
    </location>
</feature>
<keyword evidence="3" id="KW-0472">Membrane</keyword>
<evidence type="ECO:0000313" key="4">
    <source>
        <dbReference type="EMBL" id="KAF2863396.1"/>
    </source>
</evidence>
<dbReference type="InterPro" id="IPR050327">
    <property type="entry name" value="Proton-linked_MCT"/>
</dbReference>
<dbReference type="PANTHER" id="PTHR11360">
    <property type="entry name" value="MONOCARBOXYLATE TRANSPORTER"/>
    <property type="match status" value="1"/>
</dbReference>
<accession>A0A6A7C751</accession>
<dbReference type="GO" id="GO:0016020">
    <property type="term" value="C:membrane"/>
    <property type="evidence" value="ECO:0007669"/>
    <property type="project" value="UniProtKB-SubCell"/>
</dbReference>
<dbReference type="InterPro" id="IPR011701">
    <property type="entry name" value="MFS"/>
</dbReference>
<dbReference type="GO" id="GO:0022857">
    <property type="term" value="F:transmembrane transporter activity"/>
    <property type="evidence" value="ECO:0007669"/>
    <property type="project" value="InterPro"/>
</dbReference>
<comment type="similarity">
    <text evidence="2">Belongs to the major facilitator superfamily. Monocarboxylate porter (TC 2.A.1.13) family.</text>
</comment>
<feature type="transmembrane region" description="Helical" evidence="3">
    <location>
        <begin position="91"/>
        <end position="113"/>
    </location>
</feature>
<protein>
    <submittedName>
        <fullName evidence="4">MFS general substrate transporter</fullName>
    </submittedName>
</protein>
<feature type="transmembrane region" description="Helical" evidence="3">
    <location>
        <begin position="255"/>
        <end position="273"/>
    </location>
</feature>
<gene>
    <name evidence="4" type="ORF">K470DRAFT_280310</name>
</gene>
<reference evidence="4" key="1">
    <citation type="journal article" date="2020" name="Stud. Mycol.">
        <title>101 Dothideomycetes genomes: a test case for predicting lifestyles and emergence of pathogens.</title>
        <authorList>
            <person name="Haridas S."/>
            <person name="Albert R."/>
            <person name="Binder M."/>
            <person name="Bloem J."/>
            <person name="Labutti K."/>
            <person name="Salamov A."/>
            <person name="Andreopoulos B."/>
            <person name="Baker S."/>
            <person name="Barry K."/>
            <person name="Bills G."/>
            <person name="Bluhm B."/>
            <person name="Cannon C."/>
            <person name="Castanera R."/>
            <person name="Culley D."/>
            <person name="Daum C."/>
            <person name="Ezra D."/>
            <person name="Gonzalez J."/>
            <person name="Henrissat B."/>
            <person name="Kuo A."/>
            <person name="Liang C."/>
            <person name="Lipzen A."/>
            <person name="Lutzoni F."/>
            <person name="Magnuson J."/>
            <person name="Mondo S."/>
            <person name="Nolan M."/>
            <person name="Ohm R."/>
            <person name="Pangilinan J."/>
            <person name="Park H.-J."/>
            <person name="Ramirez L."/>
            <person name="Alfaro M."/>
            <person name="Sun H."/>
            <person name="Tritt A."/>
            <person name="Yoshinaga Y."/>
            <person name="Zwiers L.-H."/>
            <person name="Turgeon B."/>
            <person name="Goodwin S."/>
            <person name="Spatafora J."/>
            <person name="Crous P."/>
            <person name="Grigoriev I."/>
        </authorList>
    </citation>
    <scope>NUCLEOTIDE SEQUENCE</scope>
    <source>
        <strain evidence="4">CBS 480.64</strain>
    </source>
</reference>
<dbReference type="AlphaFoldDB" id="A0A6A7C751"/>
<dbReference type="Pfam" id="PF07690">
    <property type="entry name" value="MFS_1"/>
    <property type="match status" value="1"/>
</dbReference>
<name>A0A6A7C751_9PEZI</name>